<organism evidence="2 3">
    <name type="scientific">Amnibacterium flavum</name>
    <dbReference type="NCBI Taxonomy" id="2173173"/>
    <lineage>
        <taxon>Bacteria</taxon>
        <taxon>Bacillati</taxon>
        <taxon>Actinomycetota</taxon>
        <taxon>Actinomycetes</taxon>
        <taxon>Micrococcales</taxon>
        <taxon>Microbacteriaceae</taxon>
        <taxon>Amnibacterium</taxon>
    </lineage>
</organism>
<dbReference type="OrthoDB" id="154912at2"/>
<dbReference type="RefSeq" id="WP_116755022.1">
    <property type="nucleotide sequence ID" value="NZ_JBHUEX010000001.1"/>
</dbReference>
<dbReference type="PANTHER" id="PTHR40078">
    <property type="entry name" value="INTEGRAL MEMBRANE PROTEIN-RELATED"/>
    <property type="match status" value="1"/>
</dbReference>
<dbReference type="EMBL" id="QEOP01000001">
    <property type="protein sequence ID" value="PVZ95285.1"/>
    <property type="molecule type" value="Genomic_DNA"/>
</dbReference>
<keyword evidence="1" id="KW-0812">Transmembrane</keyword>
<keyword evidence="1" id="KW-1133">Transmembrane helix</keyword>
<protein>
    <recommendedName>
        <fullName evidence="4">YitT family protein</fullName>
    </recommendedName>
</protein>
<dbReference type="InterPro" id="IPR038750">
    <property type="entry name" value="YczE/YyaS-like"/>
</dbReference>
<evidence type="ECO:0008006" key="4">
    <source>
        <dbReference type="Google" id="ProtNLM"/>
    </source>
</evidence>
<dbReference type="AlphaFoldDB" id="A0A2V1HRR9"/>
<proteinExistence type="predicted"/>
<dbReference type="PANTHER" id="PTHR40078:SF1">
    <property type="entry name" value="INTEGRAL MEMBRANE PROTEIN"/>
    <property type="match status" value="1"/>
</dbReference>
<evidence type="ECO:0000313" key="3">
    <source>
        <dbReference type="Proteomes" id="UP000244893"/>
    </source>
</evidence>
<reference evidence="2 3" key="1">
    <citation type="submission" date="2018-05" db="EMBL/GenBank/DDBJ databases">
        <title>Amnibacterium sp. M8JJ-5, whole genome shotgun sequence.</title>
        <authorList>
            <person name="Tuo L."/>
        </authorList>
    </citation>
    <scope>NUCLEOTIDE SEQUENCE [LARGE SCALE GENOMIC DNA]</scope>
    <source>
        <strain evidence="2 3">M8JJ-5</strain>
    </source>
</reference>
<feature type="transmembrane region" description="Helical" evidence="1">
    <location>
        <begin position="101"/>
        <end position="124"/>
    </location>
</feature>
<feature type="transmembrane region" description="Helical" evidence="1">
    <location>
        <begin position="50"/>
        <end position="69"/>
    </location>
</feature>
<dbReference type="Proteomes" id="UP000244893">
    <property type="component" value="Unassembled WGS sequence"/>
</dbReference>
<dbReference type="Pfam" id="PF19700">
    <property type="entry name" value="DUF6198"/>
    <property type="match status" value="1"/>
</dbReference>
<sequence length="204" mass="20913">MGSRHSVRIPTLLVGLALYGIADGMIVQAAIGVSPWAVLAQGISTQTGLLFGVVTNVIGALLLLLWIPLRQKPGVGTLLNVLIVGSMAQVAIWLIPAPEPIVGKVALFAGGLLLLAAATGIYVGADYGAGPRDGLMTGVSKRFGWPIWLSRSTIEITVLAAGWLLGGNVGVGTLAFAVFIGPLCHRTIPLLALRAPRTAAPAAG</sequence>
<comment type="caution">
    <text evidence="2">The sequence shown here is derived from an EMBL/GenBank/DDBJ whole genome shotgun (WGS) entry which is preliminary data.</text>
</comment>
<keyword evidence="1" id="KW-0472">Membrane</keyword>
<accession>A0A2V1HRR9</accession>
<feature type="transmembrane region" description="Helical" evidence="1">
    <location>
        <begin position="76"/>
        <end position="95"/>
    </location>
</feature>
<evidence type="ECO:0000313" key="2">
    <source>
        <dbReference type="EMBL" id="PVZ95285.1"/>
    </source>
</evidence>
<name>A0A2V1HRR9_9MICO</name>
<evidence type="ECO:0000256" key="1">
    <source>
        <dbReference type="SAM" id="Phobius"/>
    </source>
</evidence>
<keyword evidence="3" id="KW-1185">Reference proteome</keyword>
<gene>
    <name evidence="2" type="ORF">DDQ50_01810</name>
</gene>